<keyword evidence="5 6" id="KW-0539">Nucleus</keyword>
<accession>A0A163KA54</accession>
<sequence length="796" mass="90908">MASPDPKRRWTESNTNPPPSGMAIPSRPPLKKRFTSNINTSTTAIASSSSSSSSPLSSTSSPVVAAPSSVVSPPPKRSFSARTPANYSEKILVKSLSKNAWLKRMQEAKLDCKRLESEQVAVESDYIHLEASKGLIRVQLSMMQQDLILVAKSKGIVDITMQSEIPQDTGKVDYEWLNRTHSMAKELQTAILDQVKSWTEGTQSLEKQWQQGLEPSQKHTLLSDWLLAEMENLRTSYQQEQTYLRTLKQDTGLLSQHYDDQTRRIKSITEDLEKSTLALDDCTLALMQTEKRRDRSKSQVIASLASGGLDGLTVDVLDEAPISTTPTITTTTTASSTTTSMAGVGPTPTVSAASVRGYSDSDIVPGSIADQTLKSQLSEHQLIIDTRNKELSDLKQERQTLAGELDRLELQLSAHIPEDRLITTDCYKNLQTSYEYYRHLAHHQDQMRTSLERTLDDLDRARKRWMDDLKAEKLTQSTTMETEMKRLENDLTRIKSQKDQFKLQYDDQIAKELLLKEANQQVIHSAENEKEYITSLEYRLHDLKSDTTVAGPLAQDLASFDAIRTSLQRTKHVLEWLEEMAKQPWKTHESQQRVASIKQRIPQLRSQLDAWKDDQSQGQIKSLMAEVTEHSTESQRLSLMIDLFERTESQLLNEIDRMASIYGRLEEQRSKKVFDEEYKPELRLKLMAEKSKFAQTFPSLMAAKEKQLANVTSLRLTSDKQKDLIAQQKEREKSLELQLLQKILKEKNRAWEEEKQLQTRVEEEHDKMKRKWDMISHGDNPQEQPRLMIKGCRLLS</sequence>
<comment type="pathway">
    <text evidence="6">Protein modification; protein ubiquitination.</text>
</comment>
<dbReference type="Proteomes" id="UP000078561">
    <property type="component" value="Unassembled WGS sequence"/>
</dbReference>
<dbReference type="GO" id="GO:0016567">
    <property type="term" value="P:protein ubiquitination"/>
    <property type="evidence" value="ECO:0007669"/>
    <property type="project" value="UniProtKB-UniRule"/>
</dbReference>
<keyword evidence="4 6" id="KW-0862">Zinc</keyword>
<feature type="compositionally biased region" description="Low complexity" evidence="8">
    <location>
        <begin position="40"/>
        <end position="71"/>
    </location>
</feature>
<evidence type="ECO:0000256" key="3">
    <source>
        <dbReference type="ARBA" id="ARBA00022771"/>
    </source>
</evidence>
<protein>
    <recommendedName>
        <fullName evidence="6">E3 ubiquitin protein ligase</fullName>
        <ecNumber evidence="6">2.3.2.27</ecNumber>
    </recommendedName>
</protein>
<dbReference type="PANTHER" id="PTHR23163:SF0">
    <property type="entry name" value="E3 UBIQUITIN-PROTEIN LIGASE BRE1"/>
    <property type="match status" value="1"/>
</dbReference>
<feature type="coiled-coil region" evidence="7">
    <location>
        <begin position="98"/>
        <end position="125"/>
    </location>
</feature>
<feature type="compositionally biased region" description="Basic and acidic residues" evidence="8">
    <location>
        <begin position="1"/>
        <end position="11"/>
    </location>
</feature>
<dbReference type="AlphaFoldDB" id="A0A163KA54"/>
<feature type="coiled-coil region" evidence="7">
    <location>
        <begin position="384"/>
        <end position="411"/>
    </location>
</feature>
<dbReference type="GO" id="GO:0008270">
    <property type="term" value="F:zinc ion binding"/>
    <property type="evidence" value="ECO:0007669"/>
    <property type="project" value="UniProtKB-KW"/>
</dbReference>
<proteinExistence type="inferred from homology"/>
<keyword evidence="3 6" id="KW-0863">Zinc-finger</keyword>
<dbReference type="Pfam" id="PF08647">
    <property type="entry name" value="BRE1"/>
    <property type="match status" value="1"/>
</dbReference>
<evidence type="ECO:0000256" key="6">
    <source>
        <dbReference type="RuleBase" id="RU365038"/>
    </source>
</evidence>
<dbReference type="GO" id="GO:0061630">
    <property type="term" value="F:ubiquitin protein ligase activity"/>
    <property type="evidence" value="ECO:0007669"/>
    <property type="project" value="UniProtKB-EC"/>
</dbReference>
<dbReference type="PANTHER" id="PTHR23163">
    <property type="entry name" value="RING FINGER PROTEIN-RELATED"/>
    <property type="match status" value="1"/>
</dbReference>
<keyword evidence="6" id="KW-0833">Ubl conjugation pathway</keyword>
<comment type="catalytic activity">
    <reaction evidence="6">
        <text>S-ubiquitinyl-[E2 ubiquitin-conjugating enzyme]-L-cysteine + [acceptor protein]-L-lysine = [E2 ubiquitin-conjugating enzyme]-L-cysteine + N(6)-ubiquitinyl-[acceptor protein]-L-lysine.</text>
        <dbReference type="EC" id="2.3.2.27"/>
    </reaction>
</comment>
<keyword evidence="10" id="KW-1185">Reference proteome</keyword>
<evidence type="ECO:0000313" key="10">
    <source>
        <dbReference type="Proteomes" id="UP000078561"/>
    </source>
</evidence>
<dbReference type="InterPro" id="IPR013956">
    <property type="entry name" value="E3_ubiquit_lig_Bre1"/>
</dbReference>
<organism evidence="9">
    <name type="scientific">Absidia glauca</name>
    <name type="common">Pin mould</name>
    <dbReference type="NCBI Taxonomy" id="4829"/>
    <lineage>
        <taxon>Eukaryota</taxon>
        <taxon>Fungi</taxon>
        <taxon>Fungi incertae sedis</taxon>
        <taxon>Mucoromycota</taxon>
        <taxon>Mucoromycotina</taxon>
        <taxon>Mucoromycetes</taxon>
        <taxon>Mucorales</taxon>
        <taxon>Cunninghamellaceae</taxon>
        <taxon>Absidia</taxon>
    </lineage>
</organism>
<gene>
    <name evidence="9" type="primary">ABSGL_12410.1 scaffold 12745</name>
</gene>
<evidence type="ECO:0000256" key="5">
    <source>
        <dbReference type="ARBA" id="ARBA00023242"/>
    </source>
</evidence>
<dbReference type="OrthoDB" id="10266039at2759"/>
<dbReference type="GO" id="GO:0005634">
    <property type="term" value="C:nucleus"/>
    <property type="evidence" value="ECO:0007669"/>
    <property type="project" value="UniProtKB-SubCell"/>
</dbReference>
<reference evidence="9" key="1">
    <citation type="submission" date="2016-04" db="EMBL/GenBank/DDBJ databases">
        <authorList>
            <person name="Evans L.H."/>
            <person name="Alamgir A."/>
            <person name="Owens N."/>
            <person name="Weber N.D."/>
            <person name="Virtaneva K."/>
            <person name="Barbian K."/>
            <person name="Babar A."/>
            <person name="Rosenke K."/>
        </authorList>
    </citation>
    <scope>NUCLEOTIDE SEQUENCE [LARGE SCALE GENOMIC DNA]</scope>
    <source>
        <strain evidence="9">CBS 101.48</strain>
    </source>
</reference>
<evidence type="ECO:0000256" key="8">
    <source>
        <dbReference type="SAM" id="MobiDB-lite"/>
    </source>
</evidence>
<evidence type="ECO:0000256" key="1">
    <source>
        <dbReference type="ARBA" id="ARBA00004123"/>
    </source>
</evidence>
<comment type="subcellular location">
    <subcellularLocation>
        <location evidence="1 6">Nucleus</location>
    </subcellularLocation>
</comment>
<evidence type="ECO:0000256" key="4">
    <source>
        <dbReference type="ARBA" id="ARBA00022833"/>
    </source>
</evidence>
<keyword evidence="6" id="KW-0156">Chromatin regulator</keyword>
<feature type="region of interest" description="Disordered" evidence="8">
    <location>
        <begin position="1"/>
        <end position="84"/>
    </location>
</feature>
<feature type="coiled-coil region" evidence="7">
    <location>
        <begin position="448"/>
        <end position="504"/>
    </location>
</feature>
<dbReference type="GO" id="GO:0006325">
    <property type="term" value="P:chromatin organization"/>
    <property type="evidence" value="ECO:0007669"/>
    <property type="project" value="UniProtKB-KW"/>
</dbReference>
<name>A0A163KA54_ABSGL</name>
<comment type="similarity">
    <text evidence="6">Belongs to the BRE1 family.</text>
</comment>
<dbReference type="EC" id="2.3.2.27" evidence="6"/>
<evidence type="ECO:0000256" key="7">
    <source>
        <dbReference type="SAM" id="Coils"/>
    </source>
</evidence>
<dbReference type="OMA" id="MKRKWDM"/>
<evidence type="ECO:0000313" key="9">
    <source>
        <dbReference type="EMBL" id="SAM06521.1"/>
    </source>
</evidence>
<keyword evidence="6" id="KW-0808">Transferase</keyword>
<dbReference type="STRING" id="4829.A0A163KA54"/>
<evidence type="ECO:0000256" key="2">
    <source>
        <dbReference type="ARBA" id="ARBA00022723"/>
    </source>
</evidence>
<dbReference type="UniPathway" id="UPA00143"/>
<dbReference type="EMBL" id="LT554591">
    <property type="protein sequence ID" value="SAM06521.1"/>
    <property type="molecule type" value="Genomic_DNA"/>
</dbReference>
<dbReference type="GO" id="GO:0033503">
    <property type="term" value="C:HULC complex"/>
    <property type="evidence" value="ECO:0007669"/>
    <property type="project" value="TreeGrafter"/>
</dbReference>
<keyword evidence="2 6" id="KW-0479">Metal-binding</keyword>
<keyword evidence="6 7" id="KW-0175">Coiled coil</keyword>
<dbReference type="InParanoid" id="A0A163KA54"/>